<organism evidence="4 5">
    <name type="scientific">Duncaniella freteri</name>
    <dbReference type="NCBI Taxonomy" id="2530391"/>
    <lineage>
        <taxon>Bacteria</taxon>
        <taxon>Pseudomonadati</taxon>
        <taxon>Bacteroidota</taxon>
        <taxon>Bacteroidia</taxon>
        <taxon>Bacteroidales</taxon>
        <taxon>Muribaculaceae</taxon>
        <taxon>Duncaniella</taxon>
    </lineage>
</organism>
<dbReference type="SUPFAM" id="SSF53271">
    <property type="entry name" value="PRTase-like"/>
    <property type="match status" value="1"/>
</dbReference>
<dbReference type="PROSITE" id="PS51278">
    <property type="entry name" value="GATASE_TYPE_2"/>
    <property type="match status" value="1"/>
</dbReference>
<evidence type="ECO:0000259" key="3">
    <source>
        <dbReference type="PROSITE" id="PS51278"/>
    </source>
</evidence>
<accession>A0A4Z0V5N4</accession>
<keyword evidence="2" id="KW-0315">Glutamine amidotransferase</keyword>
<reference evidence="4 5" key="1">
    <citation type="submission" date="2019-02" db="EMBL/GenBank/DDBJ databases">
        <title>Isolation and identification of novel species under the genus Muribaculum.</title>
        <authorList>
            <person name="Miyake S."/>
            <person name="Ding Y."/>
            <person name="Low A."/>
            <person name="Soh M."/>
            <person name="Seedorf H."/>
        </authorList>
    </citation>
    <scope>NUCLEOTIDE SEQUENCE [LARGE SCALE GENOMIC DNA]</scope>
    <source>
        <strain evidence="4 5">TLL-A3</strain>
    </source>
</reference>
<keyword evidence="4" id="KW-0328">Glycosyltransferase</keyword>
<dbReference type="InterPro" id="IPR029057">
    <property type="entry name" value="PRTase-like"/>
</dbReference>
<dbReference type="Gene3D" id="3.40.50.2020">
    <property type="match status" value="1"/>
</dbReference>
<dbReference type="Gene3D" id="3.60.20.10">
    <property type="entry name" value="Glutamine Phosphoribosylpyrophosphate, subunit 1, domain 1"/>
    <property type="match status" value="1"/>
</dbReference>
<name>A0A4Z0V5N4_9BACT</name>
<gene>
    <name evidence="4" type="ORF">EZ315_02155</name>
</gene>
<evidence type="ECO:0000313" key="5">
    <source>
        <dbReference type="Proteomes" id="UP000297635"/>
    </source>
</evidence>
<dbReference type="GeneID" id="82148577"/>
<dbReference type="InterPro" id="IPR017932">
    <property type="entry name" value="GATase_2_dom"/>
</dbReference>
<dbReference type="PANTHER" id="PTHR11907">
    <property type="entry name" value="AMIDOPHOSPHORIBOSYLTRANSFERASE"/>
    <property type="match status" value="1"/>
</dbReference>
<dbReference type="GO" id="GO:0016757">
    <property type="term" value="F:glycosyltransferase activity"/>
    <property type="evidence" value="ECO:0007669"/>
    <property type="project" value="UniProtKB-KW"/>
</dbReference>
<evidence type="ECO:0000256" key="2">
    <source>
        <dbReference type="ARBA" id="ARBA00022962"/>
    </source>
</evidence>
<dbReference type="EMBL" id="SJSA01000001">
    <property type="protein sequence ID" value="TGG39564.1"/>
    <property type="molecule type" value="Genomic_DNA"/>
</dbReference>
<evidence type="ECO:0000256" key="1">
    <source>
        <dbReference type="ARBA" id="ARBA00022679"/>
    </source>
</evidence>
<dbReference type="SUPFAM" id="SSF56235">
    <property type="entry name" value="N-terminal nucleophile aminohydrolases (Ntn hydrolases)"/>
    <property type="match status" value="1"/>
</dbReference>
<dbReference type="InterPro" id="IPR029055">
    <property type="entry name" value="Ntn_hydrolases_N"/>
</dbReference>
<dbReference type="Pfam" id="PF00310">
    <property type="entry name" value="GATase_2"/>
    <property type="match status" value="1"/>
</dbReference>
<proteinExistence type="predicted"/>
<comment type="caution">
    <text evidence="4">The sequence shown here is derived from an EMBL/GenBank/DDBJ whole genome shotgun (WGS) entry which is preliminary data.</text>
</comment>
<keyword evidence="1 4" id="KW-0808">Transferase</keyword>
<feature type="domain" description="Glutamine amidotransferase type-2" evidence="3">
    <location>
        <begin position="8"/>
        <end position="297"/>
    </location>
</feature>
<sequence length="629" mass="71100">MEILRHECGVAMIRLLKPLEYYKEKYGTYAYGLNRLYLLMEKQHNRGQEGAGIGVVKRHSLPGTEYVFRERALGKDAIQEIFDTVRDKIAHYDVNSHTPDEVDMDAPFIGDIYMGHLRYSTTGKSGISYCHPFLRRNNWRSRNLLMCGNFNMTNVDSIFNEVVGNGQHPRIYSDTVILLEQLGDALDKENHRIYRQYRDTLSGTVLTDAIEDNIDMSRILSSTAVKWDGGFVICGATGSGDMFALRDRHGIRPAFYYCDDEIVVLASERPVIQTVLNVARRQVCELAPGSALIVDKAGNVSIRNILGEDTNERCSFERIYFSRGSDADIYRERKKLGSNLVPAIMKSIGDDISHTVFSFIPNTAEVAFIGMVSGFEKELGRIKTTQILNAQMAGTLNEQRLKEIMSQNLRVEKVAIKDIKLRTFIAEGESRNDLAAHVYDVTYGIVENGVDNLVVIDDSIVRGTTLKQSILRMLDRLHPAKIVVVSSSPQVRYPDYYGIDMSRMGEFIAFRAAVQLLRERGMEHILDDTYRHCIEQESKPDSELVNCVKAVYAPFTQDEISHKMVEMLTADGSINADVDIIYQTVEGLHEAIPGHPGDWYFSGDYPTPGGTRLVNRAFINYYEGNTDKR</sequence>
<dbReference type="Proteomes" id="UP000297635">
    <property type="component" value="Unassembled WGS sequence"/>
</dbReference>
<dbReference type="AlphaFoldDB" id="A0A4Z0V5N4"/>
<evidence type="ECO:0000313" key="4">
    <source>
        <dbReference type="EMBL" id="TGG39564.1"/>
    </source>
</evidence>
<dbReference type="RefSeq" id="WP_135470212.1">
    <property type="nucleotide sequence ID" value="NZ_CASJDB010000007.1"/>
</dbReference>
<protein>
    <submittedName>
        <fullName evidence="4">Amidophosphoribosyltransferase</fullName>
    </submittedName>
</protein>
<keyword evidence="5" id="KW-1185">Reference proteome</keyword>